<evidence type="ECO:0000256" key="4">
    <source>
        <dbReference type="ARBA" id="ARBA00022475"/>
    </source>
</evidence>
<dbReference type="InterPro" id="IPR002549">
    <property type="entry name" value="AI-2E-like"/>
</dbReference>
<comment type="similarity">
    <text evidence="2">Belongs to the autoinducer-2 exporter (AI-2E) (TC 2.A.86) family.</text>
</comment>
<feature type="transmembrane region" description="Helical" evidence="8">
    <location>
        <begin position="165"/>
        <end position="191"/>
    </location>
</feature>
<comment type="caution">
    <text evidence="9">The sequence shown here is derived from an EMBL/GenBank/DDBJ whole genome shotgun (WGS) entry which is preliminary data.</text>
</comment>
<evidence type="ECO:0000313" key="9">
    <source>
        <dbReference type="EMBL" id="TKB47077.1"/>
    </source>
</evidence>
<evidence type="ECO:0000256" key="3">
    <source>
        <dbReference type="ARBA" id="ARBA00022448"/>
    </source>
</evidence>
<comment type="subcellular location">
    <subcellularLocation>
        <location evidence="1">Cell membrane</location>
        <topology evidence="1">Multi-pass membrane protein</topology>
    </subcellularLocation>
</comment>
<evidence type="ECO:0000256" key="7">
    <source>
        <dbReference type="ARBA" id="ARBA00023136"/>
    </source>
</evidence>
<proteinExistence type="inferred from homology"/>
<reference evidence="9 10" key="1">
    <citation type="submission" date="2019-04" db="EMBL/GenBank/DDBJ databases">
        <title>Thalassotalea guangxiensis sp. nov., isolated from sediment of the coastal wetland.</title>
        <authorList>
            <person name="Zheng S."/>
            <person name="Zhang D."/>
        </authorList>
    </citation>
    <scope>NUCLEOTIDE SEQUENCE [LARGE SCALE GENOMIC DNA]</scope>
    <source>
        <strain evidence="9 10">ZS-4</strain>
    </source>
</reference>
<dbReference type="OrthoDB" id="106838at2"/>
<protein>
    <submittedName>
        <fullName evidence="9">AI-2E family transporter</fullName>
    </submittedName>
</protein>
<evidence type="ECO:0000256" key="5">
    <source>
        <dbReference type="ARBA" id="ARBA00022692"/>
    </source>
</evidence>
<feature type="transmembrane region" description="Helical" evidence="8">
    <location>
        <begin position="321"/>
        <end position="350"/>
    </location>
</feature>
<gene>
    <name evidence="9" type="ORF">E8M12_02125</name>
</gene>
<evidence type="ECO:0000256" key="6">
    <source>
        <dbReference type="ARBA" id="ARBA00022989"/>
    </source>
</evidence>
<dbReference type="EMBL" id="SWDB01000004">
    <property type="protein sequence ID" value="TKB47077.1"/>
    <property type="molecule type" value="Genomic_DNA"/>
</dbReference>
<evidence type="ECO:0000256" key="1">
    <source>
        <dbReference type="ARBA" id="ARBA00004651"/>
    </source>
</evidence>
<dbReference type="Pfam" id="PF01594">
    <property type="entry name" value="AI-2E_transport"/>
    <property type="match status" value="1"/>
</dbReference>
<evidence type="ECO:0000256" key="2">
    <source>
        <dbReference type="ARBA" id="ARBA00009773"/>
    </source>
</evidence>
<dbReference type="RefSeq" id="WP_136734427.1">
    <property type="nucleotide sequence ID" value="NZ_SWDB01000004.1"/>
</dbReference>
<keyword evidence="10" id="KW-1185">Reference proteome</keyword>
<dbReference type="PANTHER" id="PTHR21716:SF67">
    <property type="entry name" value="TRANSPORT PROTEIN YDIK-RELATED"/>
    <property type="match status" value="1"/>
</dbReference>
<keyword evidence="3" id="KW-0813">Transport</keyword>
<feature type="transmembrane region" description="Helical" evidence="8">
    <location>
        <begin position="233"/>
        <end position="266"/>
    </location>
</feature>
<feature type="transmembrane region" description="Helical" evidence="8">
    <location>
        <begin position="76"/>
        <end position="95"/>
    </location>
</feature>
<evidence type="ECO:0000313" key="10">
    <source>
        <dbReference type="Proteomes" id="UP000307999"/>
    </source>
</evidence>
<keyword evidence="5 8" id="KW-0812">Transmembrane</keyword>
<dbReference type="Proteomes" id="UP000307999">
    <property type="component" value="Unassembled WGS sequence"/>
</dbReference>
<sequence>MTEPNKTKPELTQQDLQFTRRMIDTAIKLTAIFIVLFWCGAILAPFILLILWGGIIAIALYPFFQRLSSILGGRGKLAAFVITLLGLALLVLPTINISASTIDSAQAVSESIKDGSFAVPEPTEAVKSWPLIGEKVYQIWGQASDNFENFVVEHADTLKTITETLLGAIAGIGGTVLQFLISLVIAAVMLVNHKKCLYGCRLVFNRLMEENGESAISDSVATIRSVAQGILGIAVIQALLAGIGMFIAGIPGAGIWALLVLILAIMQLPPLLVLGPVAAYYFSVAGTTAASIFLVWALIVSFSDAILKPMLLGRGIDIPMLVILLGAIGGLLLSGIIGLFVGAVVLALGYKLTMYWLAHSTVLIDKPSDD</sequence>
<dbReference type="GO" id="GO:0005886">
    <property type="term" value="C:plasma membrane"/>
    <property type="evidence" value="ECO:0007669"/>
    <property type="project" value="UniProtKB-SubCell"/>
</dbReference>
<feature type="transmembrane region" description="Helical" evidence="8">
    <location>
        <begin position="278"/>
        <end position="300"/>
    </location>
</feature>
<dbReference type="PANTHER" id="PTHR21716">
    <property type="entry name" value="TRANSMEMBRANE PROTEIN"/>
    <property type="match status" value="1"/>
</dbReference>
<organism evidence="9 10">
    <name type="scientific">Thalassotalea mangrovi</name>
    <dbReference type="NCBI Taxonomy" id="2572245"/>
    <lineage>
        <taxon>Bacteria</taxon>
        <taxon>Pseudomonadati</taxon>
        <taxon>Pseudomonadota</taxon>
        <taxon>Gammaproteobacteria</taxon>
        <taxon>Alteromonadales</taxon>
        <taxon>Colwelliaceae</taxon>
        <taxon>Thalassotalea</taxon>
    </lineage>
</organism>
<dbReference type="AlphaFoldDB" id="A0A4U1BAB2"/>
<keyword evidence="4" id="KW-1003">Cell membrane</keyword>
<evidence type="ECO:0000256" key="8">
    <source>
        <dbReference type="SAM" id="Phobius"/>
    </source>
</evidence>
<feature type="transmembrane region" description="Helical" evidence="8">
    <location>
        <begin position="31"/>
        <end position="64"/>
    </location>
</feature>
<keyword evidence="6 8" id="KW-1133">Transmembrane helix</keyword>
<name>A0A4U1BAB2_9GAMM</name>
<accession>A0A4U1BAB2</accession>
<keyword evidence="7 8" id="KW-0472">Membrane</keyword>